<evidence type="ECO:0000313" key="3">
    <source>
        <dbReference type="EMBL" id="ACY48655.1"/>
    </source>
</evidence>
<dbReference type="Pfam" id="PF04966">
    <property type="entry name" value="OprB"/>
    <property type="match status" value="1"/>
</dbReference>
<gene>
    <name evidence="3" type="ordered locus">Rmar_1771</name>
</gene>
<evidence type="ECO:0000313" key="4">
    <source>
        <dbReference type="Proteomes" id="UP000002221"/>
    </source>
</evidence>
<dbReference type="GO" id="GO:0015288">
    <property type="term" value="F:porin activity"/>
    <property type="evidence" value="ECO:0007669"/>
    <property type="project" value="InterPro"/>
</dbReference>
<dbReference type="GO" id="GO:0016020">
    <property type="term" value="C:membrane"/>
    <property type="evidence" value="ECO:0007669"/>
    <property type="project" value="InterPro"/>
</dbReference>
<comment type="similarity">
    <text evidence="1 2">Belongs to the OprB family.</text>
</comment>
<proteinExistence type="inferred from homology"/>
<accession>D0MJJ7</accession>
<evidence type="ECO:0000256" key="1">
    <source>
        <dbReference type="ARBA" id="ARBA00008769"/>
    </source>
</evidence>
<organism evidence="3 4">
    <name type="scientific">Rhodothermus marinus (strain ATCC 43812 / DSM 4252 / R-10)</name>
    <name type="common">Rhodothermus obamensis</name>
    <dbReference type="NCBI Taxonomy" id="518766"/>
    <lineage>
        <taxon>Bacteria</taxon>
        <taxon>Pseudomonadati</taxon>
        <taxon>Rhodothermota</taxon>
        <taxon>Rhodothermia</taxon>
        <taxon>Rhodothermales</taxon>
        <taxon>Rhodothermaceae</taxon>
        <taxon>Rhodothermus</taxon>
    </lineage>
</organism>
<keyword evidence="4" id="KW-1185">Reference proteome</keyword>
<dbReference type="EMBL" id="CP001807">
    <property type="protein sequence ID" value="ACY48655.1"/>
    <property type="molecule type" value="Genomic_DNA"/>
</dbReference>
<dbReference type="RefSeq" id="WP_012844266.1">
    <property type="nucleotide sequence ID" value="NC_013501.1"/>
</dbReference>
<dbReference type="PANTHER" id="PTHR37944">
    <property type="entry name" value="PORIN B"/>
    <property type="match status" value="1"/>
</dbReference>
<evidence type="ECO:0000256" key="2">
    <source>
        <dbReference type="RuleBase" id="RU363072"/>
    </source>
</evidence>
<dbReference type="AlphaFoldDB" id="D0MJJ7"/>
<dbReference type="Proteomes" id="UP000002221">
    <property type="component" value="Chromosome"/>
</dbReference>
<dbReference type="HOGENOM" id="CLU_029684_3_1_10"/>
<dbReference type="PANTHER" id="PTHR37944:SF1">
    <property type="entry name" value="PORIN B"/>
    <property type="match status" value="1"/>
</dbReference>
<protein>
    <submittedName>
        <fullName evidence="3">Carbohydrate-selective porin OprB</fullName>
    </submittedName>
</protein>
<dbReference type="InterPro" id="IPR052932">
    <property type="entry name" value="OprB_Porin"/>
</dbReference>
<dbReference type="KEGG" id="rmr:Rmar_1771"/>
<sequence>MLLLALWLGGWLLAADTSRFTSELAVAYTADVMSPLAGASVRPVWMDNVDVTLTLHLTPRTTLFLYGLGNQGGSISARVGDAQGVSNIEAPTSWRLYEAFVEHVTATGRLSVLAGLYDLNSEFDVLPAAGLFINSSFGIGAELAASRPQGPSIFPVTSPGLRLRLGFQRSARYAGYLQAVALDGVPGHPDRPAGTHIVFGRNDGLLLVAEAGALVHPEAPLPDGSPIRLVSRLHEHPHHHKLALGVWYYTARFRWLDADRTQRGNAGVYLLGESRLYREDPRTLWAFLRVGVAHPRVNRFGAYTGGGFSGRGWVPGRPADRMGLAVAAAHNSSAYRRLQRRQGTPVHRTEWVFEGTYLLALGAALHLQFDLQWVLHPDTRAGSVLVGGLRLLWSP</sequence>
<dbReference type="InterPro" id="IPR038673">
    <property type="entry name" value="OprB_sf"/>
</dbReference>
<dbReference type="OrthoDB" id="545475at2"/>
<name>D0MJJ7_RHOM4</name>
<dbReference type="InterPro" id="IPR007049">
    <property type="entry name" value="Carb-sel_porin_OprB"/>
</dbReference>
<dbReference type="Gene3D" id="2.40.160.180">
    <property type="entry name" value="Carbohydrate-selective porin OprB"/>
    <property type="match status" value="1"/>
</dbReference>
<dbReference type="eggNOG" id="COG3659">
    <property type="taxonomic scope" value="Bacteria"/>
</dbReference>
<reference evidence="3 4" key="1">
    <citation type="journal article" date="2009" name="Stand. Genomic Sci.">
        <title>Complete genome sequence of Rhodothermus marinus type strain (R-10).</title>
        <authorList>
            <person name="Nolan M."/>
            <person name="Tindall B.J."/>
            <person name="Pomrenke H."/>
            <person name="Lapidus A."/>
            <person name="Copeland A."/>
            <person name="Glavina Del Rio T."/>
            <person name="Lucas S."/>
            <person name="Chen F."/>
            <person name="Tice H."/>
            <person name="Cheng J.F."/>
            <person name="Saunders E."/>
            <person name="Han C."/>
            <person name="Bruce D."/>
            <person name="Goodwin L."/>
            <person name="Chain P."/>
            <person name="Pitluck S."/>
            <person name="Ovchinikova G."/>
            <person name="Pati A."/>
            <person name="Ivanova N."/>
            <person name="Mavromatis K."/>
            <person name="Chen A."/>
            <person name="Palaniappan K."/>
            <person name="Land M."/>
            <person name="Hauser L."/>
            <person name="Chang Y.J."/>
            <person name="Jeffries C.D."/>
            <person name="Brettin T."/>
            <person name="Goker M."/>
            <person name="Bristow J."/>
            <person name="Eisen J.A."/>
            <person name="Markowitz V."/>
            <person name="Hugenholtz P."/>
            <person name="Kyrpides N.C."/>
            <person name="Klenk H.P."/>
            <person name="Detter J.C."/>
        </authorList>
    </citation>
    <scope>NUCLEOTIDE SEQUENCE [LARGE SCALE GENOMIC DNA]</scope>
    <source>
        <strain evidence="4">ATCC 43812 / DSM 4252 / R-10</strain>
    </source>
</reference>
<dbReference type="GO" id="GO:0008643">
    <property type="term" value="P:carbohydrate transport"/>
    <property type="evidence" value="ECO:0007669"/>
    <property type="project" value="InterPro"/>
</dbReference>